<protein>
    <recommendedName>
        <fullName evidence="1">DUF11 domain-containing protein</fullName>
    </recommendedName>
</protein>
<accession>A0A7G9YUI1</accession>
<feature type="domain" description="DUF11" evidence="1">
    <location>
        <begin position="42"/>
        <end position="155"/>
    </location>
</feature>
<reference evidence="2" key="1">
    <citation type="submission" date="2020-06" db="EMBL/GenBank/DDBJ databases">
        <title>Unique genomic features of the anaerobic methanotrophic archaea.</title>
        <authorList>
            <person name="Chadwick G.L."/>
            <person name="Skennerton C.T."/>
            <person name="Laso-Perez R."/>
            <person name="Leu A.O."/>
            <person name="Speth D.R."/>
            <person name="Yu H."/>
            <person name="Morgan-Lang C."/>
            <person name="Hatzenpichler R."/>
            <person name="Goudeau D."/>
            <person name="Malmstrom R."/>
            <person name="Brazelton W.J."/>
            <person name="Woyke T."/>
            <person name="Hallam S.J."/>
            <person name="Tyson G.W."/>
            <person name="Wegener G."/>
            <person name="Boetius A."/>
            <person name="Orphan V."/>
        </authorList>
    </citation>
    <scope>NUCLEOTIDE SEQUENCE</scope>
</reference>
<dbReference type="EMBL" id="MT631475">
    <property type="protein sequence ID" value="QNO51665.1"/>
    <property type="molecule type" value="Genomic_DNA"/>
</dbReference>
<dbReference type="NCBIfam" id="NF041766">
    <property type="entry name" value="choice_anch_U"/>
    <property type="match status" value="1"/>
</dbReference>
<dbReference type="NCBIfam" id="TIGR01451">
    <property type="entry name" value="B_ant_repeat"/>
    <property type="match status" value="1"/>
</dbReference>
<proteinExistence type="predicted"/>
<organism evidence="2">
    <name type="scientific">Candidatus Methanophagaceae archaeon ANME-1 ERB6</name>
    <dbReference type="NCBI Taxonomy" id="2759912"/>
    <lineage>
        <taxon>Archaea</taxon>
        <taxon>Methanobacteriati</taxon>
        <taxon>Methanobacteriota</taxon>
        <taxon>Stenosarchaea group</taxon>
        <taxon>Methanomicrobia</taxon>
        <taxon>Candidatus Methanophagales</taxon>
        <taxon>Candidatus Methanophagaceae</taxon>
    </lineage>
</organism>
<evidence type="ECO:0000259" key="1">
    <source>
        <dbReference type="Pfam" id="PF01345"/>
    </source>
</evidence>
<name>A0A7G9YUI1_9EURY</name>
<sequence length="690" mass="72290">MGSDDGDNVITITLVDGGLGDDDGTANGVIVDQGGPGMSLGISVNKVANPPDVAPSSNVEFTITVSNTEDCTLDPVRVVDTLSGWMSYVSSSPAADTHDGTIIWNNVGPLDPGDSKTITLVARIASDASGSVTNAVMVTGTNLTTGVNVTDSDTVTVTVLAKTIEPSTKTLIDVTTEIKSDGIVIEGEQFGWETGNGNLLNNPPISPGEAVGGIKYDDKMIGSNGTTEFTKNFGVNTNVTPNIAVDKDIGYKSGDLGSLSHAEQAGMRYYGASPPLSSDTKCEDVNAYSKMVVTDVEATTETEVGITETDERDLHYGIDVEGKGSVSAGVDASASSMSYKDKSTAYGGNFSLHKKVDYTSKPSTSITTDLKGDRTVVEEGQFGSGNDNLKYDEKMVGSNGTTEFEKYVDASTSNLAVDKSIGYKSGDLGSLSHSEQVGMRYSGDEVNAHSEMVATNAATETEVEITGRSLYYGIDAEGKGSVSAGVDASASSMSYKDKSTAYGGNFSLHKKVDYTSKPSTSITTDLKGDRTVVEEGQFGSERGNKNLKYDEKMIGSNGTTEFEKCVDASTSNLAVDKSIGYKSGDLGSLSHSEQVGMRYSSNTKCEDVNAYGKMVATTATAETEVKITEGSLHYGIDVEGTGTVSAGVDASVEDGVDADTPASRMMYEDTSEAYGNFTFSKEIGYTSNPP</sequence>
<dbReference type="InterPro" id="IPR001434">
    <property type="entry name" value="OmcB-like_DUF11"/>
</dbReference>
<gene>
    <name evidence="2" type="ORF">IGDPAKFA_00019</name>
</gene>
<dbReference type="InterPro" id="IPR053784">
    <property type="entry name" value="Choice_anch_U_dom"/>
</dbReference>
<dbReference type="Pfam" id="PF01345">
    <property type="entry name" value="DUF11"/>
    <property type="match status" value="1"/>
</dbReference>
<evidence type="ECO:0000313" key="2">
    <source>
        <dbReference type="EMBL" id="QNO51665.1"/>
    </source>
</evidence>
<dbReference type="AlphaFoldDB" id="A0A7G9YUI1"/>
<dbReference type="InterPro" id="IPR047589">
    <property type="entry name" value="DUF11_rpt"/>
</dbReference>